<name>A0A074KVF1_9BACT</name>
<dbReference type="eggNOG" id="COG4772">
    <property type="taxonomic scope" value="Bacteria"/>
</dbReference>
<evidence type="ECO:0000313" key="2">
    <source>
        <dbReference type="Proteomes" id="UP000027821"/>
    </source>
</evidence>
<dbReference type="STRING" id="1048983.EL17_20080"/>
<proteinExistence type="predicted"/>
<dbReference type="RefSeq" id="WP_035078604.1">
    <property type="nucleotide sequence ID" value="NZ_JMIH01000028.1"/>
</dbReference>
<reference evidence="1 2" key="1">
    <citation type="submission" date="2014-04" db="EMBL/GenBank/DDBJ databases">
        <title>Characterization and application of a salt tolerant electro-active bacterium.</title>
        <authorList>
            <person name="Yang L."/>
            <person name="Wei S."/>
            <person name="Tay Q.X.M."/>
        </authorList>
    </citation>
    <scope>NUCLEOTIDE SEQUENCE [LARGE SCALE GENOMIC DNA]</scope>
    <source>
        <strain evidence="1 2">LY1</strain>
    </source>
</reference>
<dbReference type="Pfam" id="PF11751">
    <property type="entry name" value="PorP_SprF"/>
    <property type="match status" value="1"/>
</dbReference>
<protein>
    <submittedName>
        <fullName evidence="1">Membrane protein</fullName>
    </submittedName>
</protein>
<dbReference type="InterPro" id="IPR019861">
    <property type="entry name" value="PorP/SprF_Bacteroidetes"/>
</dbReference>
<dbReference type="OrthoDB" id="1186563at2"/>
<dbReference type="PROSITE" id="PS51257">
    <property type="entry name" value="PROKAR_LIPOPROTEIN"/>
    <property type="match status" value="1"/>
</dbReference>
<organism evidence="1 2">
    <name type="scientific">Anditalea andensis</name>
    <dbReference type="NCBI Taxonomy" id="1048983"/>
    <lineage>
        <taxon>Bacteria</taxon>
        <taxon>Pseudomonadati</taxon>
        <taxon>Bacteroidota</taxon>
        <taxon>Cytophagia</taxon>
        <taxon>Cytophagales</taxon>
        <taxon>Cytophagaceae</taxon>
        <taxon>Anditalea</taxon>
    </lineage>
</organism>
<dbReference type="NCBIfam" id="TIGR03519">
    <property type="entry name" value="T9SS_PorP_fam"/>
    <property type="match status" value="1"/>
</dbReference>
<keyword evidence="2" id="KW-1185">Reference proteome</keyword>
<sequence length="339" mass="38543">MNRIVILLLWIGSIGCVQGQDFHFSQFYAAPLYLNPAFTGSTEMTRMGINYRKQWPGLEYDFNGYAAFIDHYSFDLRSGFGLAVHSFNEQHMNLSSTEISFLYSYNLSLSDTWNLRMGSQTAYVMKNGMFDNAMFGDQIDVFNRTIQPGSLDFLNQIDPFNYLDLSFGFLLTTPDVWLGGSAHHVNNPAIRYAGETRQDLLNAKFSVHGGVQFDLEPQGYWDTGNEKSMTIMGNYKAQGPFSQLDVSTQMLYNQLIMGLGFRGIPSNNSIPNQDSIILLFGVSLDDGLVFGYSYDWMISNVGTYTKGSHEFSMRYQFLAGNPRLRNRRDRVLKCFKSLI</sequence>
<dbReference type="AlphaFoldDB" id="A0A074KVF1"/>
<dbReference type="Proteomes" id="UP000027821">
    <property type="component" value="Unassembled WGS sequence"/>
</dbReference>
<gene>
    <name evidence="1" type="ORF">EL17_20080</name>
</gene>
<accession>A0A074KVF1</accession>
<dbReference type="EMBL" id="JMIH01000028">
    <property type="protein sequence ID" value="KEO72205.1"/>
    <property type="molecule type" value="Genomic_DNA"/>
</dbReference>
<evidence type="ECO:0000313" key="1">
    <source>
        <dbReference type="EMBL" id="KEO72205.1"/>
    </source>
</evidence>
<comment type="caution">
    <text evidence="1">The sequence shown here is derived from an EMBL/GenBank/DDBJ whole genome shotgun (WGS) entry which is preliminary data.</text>
</comment>